<reference evidence="2 3" key="1">
    <citation type="journal article" date="2021" name="MBio">
        <title>Poor Competitiveness of Bradyrhizobium in Pigeon Pea Root Colonization in Indian Soils.</title>
        <authorList>
            <person name="Chalasani D."/>
            <person name="Basu A."/>
            <person name="Pullabhotla S.V.S.R.N."/>
            <person name="Jorrin B."/>
            <person name="Neal A.L."/>
            <person name="Poole P.S."/>
            <person name="Podile A.R."/>
            <person name="Tkacz A."/>
        </authorList>
    </citation>
    <scope>NUCLEOTIDE SEQUENCE [LARGE SCALE GENOMIC DNA]</scope>
    <source>
        <strain evidence="2 3">HU12</strain>
    </source>
</reference>
<dbReference type="RefSeq" id="WP_220289543.1">
    <property type="nucleotide sequence ID" value="NZ_JAEUAX010000020.1"/>
</dbReference>
<protein>
    <recommendedName>
        <fullName evidence="4">DUF2188 domain-containing protein</fullName>
    </recommendedName>
</protein>
<dbReference type="Proteomes" id="UP000777440">
    <property type="component" value="Unassembled WGS sequence"/>
</dbReference>
<evidence type="ECO:0000313" key="3">
    <source>
        <dbReference type="Proteomes" id="UP000777440"/>
    </source>
</evidence>
<evidence type="ECO:0008006" key="4">
    <source>
        <dbReference type="Google" id="ProtNLM"/>
    </source>
</evidence>
<proteinExistence type="predicted"/>
<name>A0ABS7I2S2_9MICO</name>
<sequence>MSDGGDSRAAEPYELFRHDQATWIIRATALPESDPRHIVAVITDAHAEGVHVAWAHPTSRPSRYFTADAVLQDLAQGSRPQSGSTRPVPIPHLPPRKRR</sequence>
<evidence type="ECO:0000313" key="2">
    <source>
        <dbReference type="EMBL" id="MBW9111942.1"/>
    </source>
</evidence>
<feature type="region of interest" description="Disordered" evidence="1">
    <location>
        <begin position="75"/>
        <end position="99"/>
    </location>
</feature>
<gene>
    <name evidence="2" type="ORF">JNB61_19425</name>
</gene>
<organism evidence="2 3">
    <name type="scientific">Microbacterium ureisolvens</name>
    <dbReference type="NCBI Taxonomy" id="2781186"/>
    <lineage>
        <taxon>Bacteria</taxon>
        <taxon>Bacillati</taxon>
        <taxon>Actinomycetota</taxon>
        <taxon>Actinomycetes</taxon>
        <taxon>Micrococcales</taxon>
        <taxon>Microbacteriaceae</taxon>
        <taxon>Microbacterium</taxon>
    </lineage>
</organism>
<evidence type="ECO:0000256" key="1">
    <source>
        <dbReference type="SAM" id="MobiDB-lite"/>
    </source>
</evidence>
<comment type="caution">
    <text evidence="2">The sequence shown here is derived from an EMBL/GenBank/DDBJ whole genome shotgun (WGS) entry which is preliminary data.</text>
</comment>
<dbReference type="EMBL" id="JAEUAX010000020">
    <property type="protein sequence ID" value="MBW9111942.1"/>
    <property type="molecule type" value="Genomic_DNA"/>
</dbReference>
<accession>A0ABS7I2S2</accession>
<keyword evidence="3" id="KW-1185">Reference proteome</keyword>